<dbReference type="InterPro" id="IPR017853">
    <property type="entry name" value="GH"/>
</dbReference>
<keyword evidence="7" id="KW-1185">Reference proteome</keyword>
<sequence length="368" mass="39514">MNQTIRGFGGATVFLGSLTTSEMNTLYGNSTSSQLGLTVLRIRVDPGGQANWGTELGNARKAMANGAIVMATPWSPPANLKTNGSTIGGMLDTASYAAYANYLDSFATYMSANGAPLYAISVQNEPDITVTYESCDWTPQQMFNFVKNNAPAIKNTRLIACESYHFDQSYTDAILNDSVAASHLSIVGGHIYGGGLAPYPPAVSAGKEIWMTEHLDTSTDWNGALNTAKEMSDCMAVAGYSVYNWWYLKRFYGPIDQNDNPTKRGFVMAQFSKYIRPGYQRVNVPYNPTSNIYISAYKDGPSLVIVAVNMATVVVNQPFSISGSTPASFTPHITSASKSLSTEGVVSVAGASFSYPLPAQSITTLVSN</sequence>
<reference evidence="6" key="1">
    <citation type="journal article" date="2014" name="Int. J. Syst. Evol. Microbiol.">
        <title>Complete genome sequence of Corynebacterium casei LMG S-19264T (=DSM 44701T), isolated from a smear-ripened cheese.</title>
        <authorList>
            <consortium name="US DOE Joint Genome Institute (JGI-PGF)"/>
            <person name="Walter F."/>
            <person name="Albersmeier A."/>
            <person name="Kalinowski J."/>
            <person name="Ruckert C."/>
        </authorList>
    </citation>
    <scope>NUCLEOTIDE SEQUENCE</scope>
    <source>
        <strain evidence="6">CGMCC 1.15448</strain>
    </source>
</reference>
<dbReference type="Gene3D" id="3.20.20.80">
    <property type="entry name" value="Glycosidases"/>
    <property type="match status" value="1"/>
</dbReference>
<organism evidence="6 7">
    <name type="scientific">Puia dinghuensis</name>
    <dbReference type="NCBI Taxonomy" id="1792502"/>
    <lineage>
        <taxon>Bacteria</taxon>
        <taxon>Pseudomonadati</taxon>
        <taxon>Bacteroidota</taxon>
        <taxon>Chitinophagia</taxon>
        <taxon>Chitinophagales</taxon>
        <taxon>Chitinophagaceae</taxon>
        <taxon>Puia</taxon>
    </lineage>
</organism>
<protein>
    <recommendedName>
        <fullName evidence="5">Glycosyl hydrolase family 30 TIM-barrel domain-containing protein</fullName>
    </recommendedName>
</protein>
<feature type="domain" description="Glycosyl hydrolase family 30 TIM-barrel" evidence="5">
    <location>
        <begin position="60"/>
        <end position="193"/>
    </location>
</feature>
<dbReference type="Gene3D" id="2.60.40.1180">
    <property type="entry name" value="Golgi alpha-mannosidase II"/>
    <property type="match status" value="1"/>
</dbReference>
<name>A0A8J2UE63_9BACT</name>
<evidence type="ECO:0000313" key="6">
    <source>
        <dbReference type="EMBL" id="GGB05287.1"/>
    </source>
</evidence>
<dbReference type="Pfam" id="PF02055">
    <property type="entry name" value="Glyco_hydro_30"/>
    <property type="match status" value="1"/>
</dbReference>
<reference evidence="6" key="2">
    <citation type="submission" date="2020-09" db="EMBL/GenBank/DDBJ databases">
        <authorList>
            <person name="Sun Q."/>
            <person name="Zhou Y."/>
        </authorList>
    </citation>
    <scope>NUCLEOTIDE SEQUENCE</scope>
    <source>
        <strain evidence="6">CGMCC 1.15448</strain>
    </source>
</reference>
<dbReference type="Proteomes" id="UP000607559">
    <property type="component" value="Unassembled WGS sequence"/>
</dbReference>
<dbReference type="InterPro" id="IPR001139">
    <property type="entry name" value="Glyco_hydro_30"/>
</dbReference>
<evidence type="ECO:0000256" key="2">
    <source>
        <dbReference type="ARBA" id="ARBA00022729"/>
    </source>
</evidence>
<dbReference type="SUPFAM" id="SSF51445">
    <property type="entry name" value="(Trans)glycosidases"/>
    <property type="match status" value="1"/>
</dbReference>
<evidence type="ECO:0000259" key="5">
    <source>
        <dbReference type="Pfam" id="PF02055"/>
    </source>
</evidence>
<comment type="similarity">
    <text evidence="1 4">Belongs to the glycosyl hydrolase 30 family.</text>
</comment>
<evidence type="ECO:0000256" key="4">
    <source>
        <dbReference type="RuleBase" id="RU361188"/>
    </source>
</evidence>
<dbReference type="AlphaFoldDB" id="A0A8J2UE63"/>
<evidence type="ECO:0000256" key="3">
    <source>
        <dbReference type="ARBA" id="ARBA00022801"/>
    </source>
</evidence>
<dbReference type="GO" id="GO:0004348">
    <property type="term" value="F:glucosylceramidase activity"/>
    <property type="evidence" value="ECO:0007669"/>
    <property type="project" value="InterPro"/>
</dbReference>
<keyword evidence="3 4" id="KW-0378">Hydrolase</keyword>
<dbReference type="GO" id="GO:0016020">
    <property type="term" value="C:membrane"/>
    <property type="evidence" value="ECO:0007669"/>
    <property type="project" value="GOC"/>
</dbReference>
<dbReference type="GO" id="GO:0006665">
    <property type="term" value="P:sphingolipid metabolic process"/>
    <property type="evidence" value="ECO:0007669"/>
    <property type="project" value="InterPro"/>
</dbReference>
<dbReference type="InterPro" id="IPR013780">
    <property type="entry name" value="Glyco_hydro_b"/>
</dbReference>
<dbReference type="EMBL" id="BMJC01000003">
    <property type="protein sequence ID" value="GGB05287.1"/>
    <property type="molecule type" value="Genomic_DNA"/>
</dbReference>
<dbReference type="InterPro" id="IPR033453">
    <property type="entry name" value="Glyco_hydro_30_TIM-barrel"/>
</dbReference>
<gene>
    <name evidence="6" type="ORF">GCM10011511_30790</name>
</gene>
<evidence type="ECO:0000256" key="1">
    <source>
        <dbReference type="ARBA" id="ARBA00005382"/>
    </source>
</evidence>
<keyword evidence="4" id="KW-0326">Glycosidase</keyword>
<dbReference type="RefSeq" id="WP_188933205.1">
    <property type="nucleotide sequence ID" value="NZ_BMJC01000003.1"/>
</dbReference>
<comment type="caution">
    <text evidence="6">The sequence shown here is derived from an EMBL/GenBank/DDBJ whole genome shotgun (WGS) entry which is preliminary data.</text>
</comment>
<accession>A0A8J2UE63</accession>
<dbReference type="PANTHER" id="PTHR11069:SF38">
    <property type="entry name" value="GLUCURONOXYLANASE XYNC"/>
    <property type="match status" value="1"/>
</dbReference>
<dbReference type="SUPFAM" id="SSF51011">
    <property type="entry name" value="Glycosyl hydrolase domain"/>
    <property type="match status" value="1"/>
</dbReference>
<keyword evidence="2" id="KW-0732">Signal</keyword>
<proteinExistence type="inferred from homology"/>
<dbReference type="PANTHER" id="PTHR11069">
    <property type="entry name" value="GLUCOSYLCERAMIDASE"/>
    <property type="match status" value="1"/>
</dbReference>
<evidence type="ECO:0000313" key="7">
    <source>
        <dbReference type="Proteomes" id="UP000607559"/>
    </source>
</evidence>